<proteinExistence type="predicted"/>
<keyword evidence="2" id="KW-1185">Reference proteome</keyword>
<accession>A0ABY8EHP4</accession>
<gene>
    <name evidence="1" type="ORF">P4S50_19865</name>
</gene>
<dbReference type="Proteomes" id="UP001222800">
    <property type="component" value="Plasmid unnamed1"/>
</dbReference>
<keyword evidence="1" id="KW-0614">Plasmid</keyword>
<name>A0ABY8EHP4_9FIRM</name>
<dbReference type="EMBL" id="CP120734">
    <property type="protein sequence ID" value="WFD12438.1"/>
    <property type="molecule type" value="Genomic_DNA"/>
</dbReference>
<organism evidence="1 2">
    <name type="scientific">Tepidibacter hydrothermalis</name>
    <dbReference type="NCBI Taxonomy" id="3036126"/>
    <lineage>
        <taxon>Bacteria</taxon>
        <taxon>Bacillati</taxon>
        <taxon>Bacillota</taxon>
        <taxon>Clostridia</taxon>
        <taxon>Peptostreptococcales</taxon>
        <taxon>Peptostreptococcaceae</taxon>
        <taxon>Tepidibacter</taxon>
    </lineage>
</organism>
<evidence type="ECO:0000313" key="2">
    <source>
        <dbReference type="Proteomes" id="UP001222800"/>
    </source>
</evidence>
<protein>
    <submittedName>
        <fullName evidence="1">Uncharacterized protein</fullName>
    </submittedName>
</protein>
<dbReference type="RefSeq" id="WP_277734841.1">
    <property type="nucleotide sequence ID" value="NZ_CP120734.1"/>
</dbReference>
<reference evidence="1 2" key="1">
    <citation type="submission" date="2023-03" db="EMBL/GenBank/DDBJ databases">
        <title>Complete genome sequence of Tepidibacter sp. SWIR-1, isolated from a deep-sea hydrothermal vent.</title>
        <authorList>
            <person name="Li X."/>
        </authorList>
    </citation>
    <scope>NUCLEOTIDE SEQUENCE [LARGE SCALE GENOMIC DNA]</scope>
    <source>
        <strain evidence="1 2">SWIR-1</strain>
        <plasmid evidence="1 2">unnamed1</plasmid>
    </source>
</reference>
<sequence>MGIRTNKIDKEFEEEITEKDLKVMLIAEKFLRENGFALMKEFEDTVSKIACINNR</sequence>
<evidence type="ECO:0000313" key="1">
    <source>
        <dbReference type="EMBL" id="WFD12438.1"/>
    </source>
</evidence>
<geneLocation type="plasmid" evidence="1 2">
    <name>unnamed1</name>
</geneLocation>